<keyword evidence="2" id="KW-0808">Transferase</keyword>
<dbReference type="EMBL" id="LXQD01000120">
    <property type="protein sequence ID" value="RCJ37355.1"/>
    <property type="molecule type" value="Genomic_DNA"/>
</dbReference>
<gene>
    <name evidence="2" type="ORF">A6770_14600</name>
</gene>
<comment type="caution">
    <text evidence="2">The sequence shown here is derived from an EMBL/GenBank/DDBJ whole genome shotgun (WGS) entry which is preliminary data.</text>
</comment>
<feature type="domain" description="Glycosyltransferase subfamily 4-like N-terminal" evidence="1">
    <location>
        <begin position="13"/>
        <end position="176"/>
    </location>
</feature>
<dbReference type="Gene3D" id="3.40.50.2000">
    <property type="entry name" value="Glycogen Phosphorylase B"/>
    <property type="match status" value="2"/>
</dbReference>
<proteinExistence type="predicted"/>
<organism evidence="2 3">
    <name type="scientific">Nostoc minutum NIES-26</name>
    <dbReference type="NCBI Taxonomy" id="1844469"/>
    <lineage>
        <taxon>Bacteria</taxon>
        <taxon>Bacillati</taxon>
        <taxon>Cyanobacteriota</taxon>
        <taxon>Cyanophyceae</taxon>
        <taxon>Nostocales</taxon>
        <taxon>Nostocaceae</taxon>
        <taxon>Nostoc</taxon>
    </lineage>
</organism>
<protein>
    <submittedName>
        <fullName evidence="2">Group 1 glycosyl transferase</fullName>
    </submittedName>
</protein>
<dbReference type="Pfam" id="PF13692">
    <property type="entry name" value="Glyco_trans_1_4"/>
    <property type="match status" value="1"/>
</dbReference>
<keyword evidence="3" id="KW-1185">Reference proteome</keyword>
<evidence type="ECO:0000313" key="3">
    <source>
        <dbReference type="Proteomes" id="UP000252107"/>
    </source>
</evidence>
<dbReference type="InterPro" id="IPR028098">
    <property type="entry name" value="Glyco_trans_4-like_N"/>
</dbReference>
<dbReference type="Pfam" id="PF13439">
    <property type="entry name" value="Glyco_transf_4"/>
    <property type="match status" value="1"/>
</dbReference>
<accession>A0A367RLK3</accession>
<sequence length="385" mass="43033">MNKIAFIIRDLNFGGAQRQLVTLAKGLDKQGFDVNILYFYPGGPLEKDLKDSNISVICLEKRGRWHLFSFFWHLVQHLKQIRPNVLHGYLAESNLLSILLKPFLPATKIIWGIRESNGNIQFNDWLGNLIFKLESFLSHFPDLIIVNSYAGQTYYLTQGFPTDKMIVISNGIDTERFKPDQEVGAKVRAEWGISKNTILIGLVGRINPIKDHPTFLKTAALLAEERTDVRFVCVGVGSETYARELYELAEKLNIFEKVIWTGGRADMPAVHNALNIAVSSSGYTEGFSNVIGEAMACGVPCVVTDVGDSAWIVGDTGIVVPPRNPEALKNAMKKLIENLGANNFNRAHIRQRIVEQFSVQQLVIKTEAAFLSLFCDSISKSQKSM</sequence>
<dbReference type="AlphaFoldDB" id="A0A367RLK3"/>
<reference evidence="2" key="1">
    <citation type="submission" date="2016-04" db="EMBL/GenBank/DDBJ databases">
        <authorList>
            <person name="Tabuchi Yagui T.R."/>
        </authorList>
    </citation>
    <scope>NUCLEOTIDE SEQUENCE [LARGE SCALE GENOMIC DNA]</scope>
    <source>
        <strain evidence="2">NIES-26</strain>
    </source>
</reference>
<dbReference type="SUPFAM" id="SSF53756">
    <property type="entry name" value="UDP-Glycosyltransferase/glycogen phosphorylase"/>
    <property type="match status" value="1"/>
</dbReference>
<evidence type="ECO:0000259" key="1">
    <source>
        <dbReference type="Pfam" id="PF13439"/>
    </source>
</evidence>
<name>A0A367RLK3_9NOSO</name>
<dbReference type="Proteomes" id="UP000252107">
    <property type="component" value="Unassembled WGS sequence"/>
</dbReference>
<dbReference type="GO" id="GO:0016740">
    <property type="term" value="F:transferase activity"/>
    <property type="evidence" value="ECO:0007669"/>
    <property type="project" value="UniProtKB-KW"/>
</dbReference>
<dbReference type="PANTHER" id="PTHR12526">
    <property type="entry name" value="GLYCOSYLTRANSFERASE"/>
    <property type="match status" value="1"/>
</dbReference>
<evidence type="ECO:0000313" key="2">
    <source>
        <dbReference type="EMBL" id="RCJ37355.1"/>
    </source>
</evidence>